<evidence type="ECO:0000313" key="2">
    <source>
        <dbReference type="Proteomes" id="UP000789920"/>
    </source>
</evidence>
<keyword evidence="2" id="KW-1185">Reference proteome</keyword>
<accession>A0ACA9PGD5</accession>
<reference evidence="1" key="1">
    <citation type="submission" date="2021-06" db="EMBL/GenBank/DDBJ databases">
        <authorList>
            <person name="Kallberg Y."/>
            <person name="Tangrot J."/>
            <person name="Rosling A."/>
        </authorList>
    </citation>
    <scope>NUCLEOTIDE SEQUENCE</scope>
    <source>
        <strain evidence="1">MA461A</strain>
    </source>
</reference>
<dbReference type="Proteomes" id="UP000789920">
    <property type="component" value="Unassembled WGS sequence"/>
</dbReference>
<comment type="caution">
    <text evidence="1">The sequence shown here is derived from an EMBL/GenBank/DDBJ whole genome shotgun (WGS) entry which is preliminary data.</text>
</comment>
<gene>
    <name evidence="1" type="ORF">RPERSI_LOCUS10317</name>
</gene>
<sequence>MDKLPLITGKPKKSSEEVHQEDTESPIPLESKNITLAPIVRVVSQKTVDKHWKPLSEKSRQNFRDILSSTIPVVINGVRGKKKAELQRLLDELISKIDQKLETIPVPKYSKKASFDYNKIHSQNQALEMALANELEQIGQMEIKLEHETLLLEEDTKTLAKLKSDKKAVETRNKMLHRTKLHPLLKNEFKDVIEVDDELIKKHLKPLKDRSSLLWDPEQDHELCEVKKSISSHLLSIEKNTK</sequence>
<dbReference type="EMBL" id="CAJVQC010020365">
    <property type="protein sequence ID" value="CAG8707468.1"/>
    <property type="molecule type" value="Genomic_DNA"/>
</dbReference>
<organism evidence="1 2">
    <name type="scientific">Racocetra persica</name>
    <dbReference type="NCBI Taxonomy" id="160502"/>
    <lineage>
        <taxon>Eukaryota</taxon>
        <taxon>Fungi</taxon>
        <taxon>Fungi incertae sedis</taxon>
        <taxon>Mucoromycota</taxon>
        <taxon>Glomeromycotina</taxon>
        <taxon>Glomeromycetes</taxon>
        <taxon>Diversisporales</taxon>
        <taxon>Gigasporaceae</taxon>
        <taxon>Racocetra</taxon>
    </lineage>
</organism>
<protein>
    <submittedName>
        <fullName evidence="1">22559_t:CDS:1</fullName>
    </submittedName>
</protein>
<evidence type="ECO:0000313" key="1">
    <source>
        <dbReference type="EMBL" id="CAG8707468.1"/>
    </source>
</evidence>
<proteinExistence type="predicted"/>
<feature type="non-terminal residue" evidence="1">
    <location>
        <position position="242"/>
    </location>
</feature>
<name>A0ACA9PGD5_9GLOM</name>